<evidence type="ECO:0000256" key="1">
    <source>
        <dbReference type="ARBA" id="ARBA00004571"/>
    </source>
</evidence>
<dbReference type="PANTHER" id="PTHR30069">
    <property type="entry name" value="TONB-DEPENDENT OUTER MEMBRANE RECEPTOR"/>
    <property type="match status" value="1"/>
</dbReference>
<organism evidence="16 17">
    <name type="scientific">Inhella gelatinilytica</name>
    <dbReference type="NCBI Taxonomy" id="2795030"/>
    <lineage>
        <taxon>Bacteria</taxon>
        <taxon>Pseudomonadati</taxon>
        <taxon>Pseudomonadota</taxon>
        <taxon>Betaproteobacteria</taxon>
        <taxon>Burkholderiales</taxon>
        <taxon>Sphaerotilaceae</taxon>
        <taxon>Inhella</taxon>
    </lineage>
</organism>
<evidence type="ECO:0000313" key="16">
    <source>
        <dbReference type="EMBL" id="MBH9552106.1"/>
    </source>
</evidence>
<comment type="similarity">
    <text evidence="2 11 12">Belongs to the TonB-dependent receptor family.</text>
</comment>
<dbReference type="InterPro" id="IPR036942">
    <property type="entry name" value="Beta-barrel_TonB_sf"/>
</dbReference>
<protein>
    <submittedName>
        <fullName evidence="16">TonB-dependent receptor</fullName>
    </submittedName>
</protein>
<name>A0A931IYD8_9BURK</name>
<proteinExistence type="inferred from homology"/>
<dbReference type="InterPro" id="IPR000531">
    <property type="entry name" value="Beta-barrel_TonB"/>
</dbReference>
<keyword evidence="10 11" id="KW-0998">Cell outer membrane</keyword>
<comment type="subcellular location">
    <subcellularLocation>
        <location evidence="1 11">Cell outer membrane</location>
        <topology evidence="1 11">Multi-pass membrane protein</topology>
    </subcellularLocation>
</comment>
<dbReference type="PANTHER" id="PTHR30069:SF29">
    <property type="entry name" value="HEMOGLOBIN AND HEMOGLOBIN-HAPTOGLOBIN-BINDING PROTEIN 1-RELATED"/>
    <property type="match status" value="1"/>
</dbReference>
<keyword evidence="7 12" id="KW-0798">TonB box</keyword>
<keyword evidence="3 11" id="KW-0813">Transport</keyword>
<evidence type="ECO:0000256" key="9">
    <source>
        <dbReference type="ARBA" id="ARBA00023170"/>
    </source>
</evidence>
<dbReference type="Pfam" id="PF07715">
    <property type="entry name" value="Plug"/>
    <property type="match status" value="1"/>
</dbReference>
<evidence type="ECO:0000256" key="13">
    <source>
        <dbReference type="SAM" id="SignalP"/>
    </source>
</evidence>
<evidence type="ECO:0000256" key="5">
    <source>
        <dbReference type="ARBA" id="ARBA00022692"/>
    </source>
</evidence>
<feature type="chain" id="PRO_5036675208" evidence="13">
    <location>
        <begin position="22"/>
        <end position="644"/>
    </location>
</feature>
<evidence type="ECO:0000259" key="15">
    <source>
        <dbReference type="Pfam" id="PF07715"/>
    </source>
</evidence>
<evidence type="ECO:0000259" key="14">
    <source>
        <dbReference type="Pfam" id="PF00593"/>
    </source>
</evidence>
<keyword evidence="6 13" id="KW-0732">Signal</keyword>
<accession>A0A931IYD8</accession>
<dbReference type="GO" id="GO:0009279">
    <property type="term" value="C:cell outer membrane"/>
    <property type="evidence" value="ECO:0007669"/>
    <property type="project" value="UniProtKB-SubCell"/>
</dbReference>
<dbReference type="AlphaFoldDB" id="A0A931IYD8"/>
<dbReference type="InterPro" id="IPR037066">
    <property type="entry name" value="Plug_dom_sf"/>
</dbReference>
<dbReference type="InterPro" id="IPR039426">
    <property type="entry name" value="TonB-dep_rcpt-like"/>
</dbReference>
<keyword evidence="5 11" id="KW-0812">Transmembrane</keyword>
<dbReference type="SUPFAM" id="SSF56935">
    <property type="entry name" value="Porins"/>
    <property type="match status" value="1"/>
</dbReference>
<feature type="domain" description="TonB-dependent receptor plug" evidence="15">
    <location>
        <begin position="47"/>
        <end position="157"/>
    </location>
</feature>
<evidence type="ECO:0000256" key="7">
    <source>
        <dbReference type="ARBA" id="ARBA00023077"/>
    </source>
</evidence>
<evidence type="ECO:0000256" key="8">
    <source>
        <dbReference type="ARBA" id="ARBA00023136"/>
    </source>
</evidence>
<reference evidence="16" key="1">
    <citation type="submission" date="2020-12" db="EMBL/GenBank/DDBJ databases">
        <title>The genome sequence of Inhella sp. 4Y17.</title>
        <authorList>
            <person name="Liu Y."/>
        </authorList>
    </citation>
    <scope>NUCLEOTIDE SEQUENCE</scope>
    <source>
        <strain evidence="16">4Y10</strain>
    </source>
</reference>
<keyword evidence="17" id="KW-1185">Reference proteome</keyword>
<comment type="caution">
    <text evidence="16">The sequence shown here is derived from an EMBL/GenBank/DDBJ whole genome shotgun (WGS) entry which is preliminary data.</text>
</comment>
<dbReference type="InterPro" id="IPR012910">
    <property type="entry name" value="Plug_dom"/>
</dbReference>
<dbReference type="Gene3D" id="2.170.130.10">
    <property type="entry name" value="TonB-dependent receptor, plug domain"/>
    <property type="match status" value="1"/>
</dbReference>
<dbReference type="GO" id="GO:0044718">
    <property type="term" value="P:siderophore transmembrane transport"/>
    <property type="evidence" value="ECO:0007669"/>
    <property type="project" value="TreeGrafter"/>
</dbReference>
<keyword evidence="8 11" id="KW-0472">Membrane</keyword>
<feature type="signal peptide" evidence="13">
    <location>
        <begin position="1"/>
        <end position="21"/>
    </location>
</feature>
<evidence type="ECO:0000313" key="17">
    <source>
        <dbReference type="Proteomes" id="UP000620139"/>
    </source>
</evidence>
<dbReference type="RefSeq" id="WP_198099681.1">
    <property type="nucleotide sequence ID" value="NZ_JAEDAL010000001.1"/>
</dbReference>
<dbReference type="Gene3D" id="2.40.170.20">
    <property type="entry name" value="TonB-dependent receptor, beta-barrel domain"/>
    <property type="match status" value="1"/>
</dbReference>
<keyword evidence="9 16" id="KW-0675">Receptor</keyword>
<evidence type="ECO:0000256" key="4">
    <source>
        <dbReference type="ARBA" id="ARBA00022452"/>
    </source>
</evidence>
<dbReference type="EMBL" id="JAEDAL010000001">
    <property type="protein sequence ID" value="MBH9552106.1"/>
    <property type="molecule type" value="Genomic_DNA"/>
</dbReference>
<evidence type="ECO:0000256" key="12">
    <source>
        <dbReference type="RuleBase" id="RU003357"/>
    </source>
</evidence>
<dbReference type="Pfam" id="PF00593">
    <property type="entry name" value="TonB_dep_Rec_b-barrel"/>
    <property type="match status" value="1"/>
</dbReference>
<gene>
    <name evidence="16" type="ORF">I7X43_04500</name>
</gene>
<sequence>MALFKPLILACLAAWAPTGSAAEAETDELEALLQREVEGPSRYAQSLLDAPAPVAVIGRQEVELLGLRQVSEMLARLPGIHLSHSRQYVGVGLRGFNRPGDYNARLLMAIDGFRSNDALYDQALPDTEFPLAAEWVKRLELIYGPSSSIYGSNALLGAVNLVTLDGADAPGVRVKGSVGQFGGRRALLQYGQGGAVDVFIGAQFQRSRGETLELPELGLPSGALRGLDALDQRSLFAKLRAGAWRLSLSALERDKALATAPYGTVPGAAGTRYVDRSWHAELAYEEDWTDALRRSLRVGVGGTGFDGHYVYPDALINRDLARSRWINVDGRVQWRGWLNHEWLLGVEVRSVPRGLQRNFDLSPATTYLDSQERSHSAGLYLQDQWRLSPRLQLTTGARVDHIRGFAAHASPRLALVFRAQPGEAYKLMLGQAFRTPNLAERFYDDGGVSQQANPNLGPERLRSAELAWERELDAHSALGLSVYQTRLRDLIEPAPTDTPGVIRYLNHDHVHSQGLQLSWQQRVRADHQWRLDLTLMQAHKGGERLSNAPRWVLKGHWMASLAPHWGVALEAQGQGARTGRVDAPAQWLAHAALRYTGWTGQHWMLRVQNLTDARSFDPAGPENEALLRVPHPRRTLRLDWQLSW</sequence>
<dbReference type="PROSITE" id="PS52016">
    <property type="entry name" value="TONB_DEPENDENT_REC_3"/>
    <property type="match status" value="1"/>
</dbReference>
<feature type="domain" description="TonB-dependent receptor-like beta-barrel" evidence="14">
    <location>
        <begin position="260"/>
        <end position="610"/>
    </location>
</feature>
<evidence type="ECO:0000256" key="6">
    <source>
        <dbReference type="ARBA" id="ARBA00022729"/>
    </source>
</evidence>
<evidence type="ECO:0000256" key="3">
    <source>
        <dbReference type="ARBA" id="ARBA00022448"/>
    </source>
</evidence>
<dbReference type="Proteomes" id="UP000620139">
    <property type="component" value="Unassembled WGS sequence"/>
</dbReference>
<keyword evidence="4 11" id="KW-1134">Transmembrane beta strand</keyword>
<evidence type="ECO:0000256" key="11">
    <source>
        <dbReference type="PROSITE-ProRule" id="PRU01360"/>
    </source>
</evidence>
<evidence type="ECO:0000256" key="10">
    <source>
        <dbReference type="ARBA" id="ARBA00023237"/>
    </source>
</evidence>
<dbReference type="GO" id="GO:0015344">
    <property type="term" value="F:siderophore uptake transmembrane transporter activity"/>
    <property type="evidence" value="ECO:0007669"/>
    <property type="project" value="TreeGrafter"/>
</dbReference>
<evidence type="ECO:0000256" key="2">
    <source>
        <dbReference type="ARBA" id="ARBA00009810"/>
    </source>
</evidence>